<evidence type="ECO:0008006" key="4">
    <source>
        <dbReference type="Google" id="ProtNLM"/>
    </source>
</evidence>
<dbReference type="SUPFAM" id="SSF102198">
    <property type="entry name" value="Putative cyclase"/>
    <property type="match status" value="1"/>
</dbReference>
<evidence type="ECO:0000313" key="2">
    <source>
        <dbReference type="EMBL" id="RYO92406.1"/>
    </source>
</evidence>
<proteinExistence type="inferred from homology"/>
<protein>
    <recommendedName>
        <fullName evidence="4">Cyclase</fullName>
    </recommendedName>
</protein>
<dbReference type="InterPro" id="IPR007325">
    <property type="entry name" value="KFase/CYL"/>
</dbReference>
<reference evidence="2 3" key="1">
    <citation type="submission" date="2018-06" db="EMBL/GenBank/DDBJ databases">
        <title>Complete Genomes of Monosporascus.</title>
        <authorList>
            <person name="Robinson A.J."/>
            <person name="Natvig D.O."/>
        </authorList>
    </citation>
    <scope>NUCLEOTIDE SEQUENCE [LARGE SCALE GENOMIC DNA]</scope>
    <source>
        <strain evidence="2 3">CBS 609.92</strain>
    </source>
</reference>
<comment type="caution">
    <text evidence="2">The sequence shown here is derived from an EMBL/GenBank/DDBJ whole genome shotgun (WGS) entry which is preliminary data.</text>
</comment>
<accession>A0ABY0HFQ2</accession>
<dbReference type="PANTHER" id="PTHR34861:SF10">
    <property type="entry name" value="CYCLASE"/>
    <property type="match status" value="1"/>
</dbReference>
<gene>
    <name evidence="2" type="ORF">DL762_001686</name>
</gene>
<dbReference type="PANTHER" id="PTHR34861">
    <property type="match status" value="1"/>
</dbReference>
<comment type="similarity">
    <text evidence="1">Belongs to the Cyclase 1 superfamily.</text>
</comment>
<sequence>MLLKMAQYNNIPDFDSLPPVAGMPQGCAWGFFDKDGKKDVYGCLNLLTPDVVKEAYKEARDGVSFSLNYPMDFIRMYSPRQPTEHKVITWREDLKMGDALVLDDAVSFNTQSSTQWDSLLHFGHQASDCFYHGTKVTKEQLMRDSRTYDPEKTLPTLDHWHDRGGLVGRGILLDYRAYAQAKGIEYTPFSRHVITTADLEAVAAHQGTEFRQGDILFVRSGFDEDLAPLDGEQQNEKMTQGGWGAIGIEGTEATAKWFWNKHFSAVAGDMLGFEVYPPVNSEGKPDQGAHLVLHQWFLAMFGLPIGEHFKLNELAEYCAKAGRVASQCTCTDPRDALTEVEPSGTHSGDALFRITAAERLQRGRRPKHRLGGVRSTAFDAYAS</sequence>
<dbReference type="Gene3D" id="3.50.30.50">
    <property type="entry name" value="Putative cyclase"/>
    <property type="match status" value="1"/>
</dbReference>
<dbReference type="Proteomes" id="UP000294003">
    <property type="component" value="Unassembled WGS sequence"/>
</dbReference>
<keyword evidence="3" id="KW-1185">Reference proteome</keyword>
<dbReference type="Pfam" id="PF04199">
    <property type="entry name" value="Cyclase"/>
    <property type="match status" value="1"/>
</dbReference>
<evidence type="ECO:0000313" key="3">
    <source>
        <dbReference type="Proteomes" id="UP000294003"/>
    </source>
</evidence>
<dbReference type="EMBL" id="QJNS01000028">
    <property type="protein sequence ID" value="RYO92406.1"/>
    <property type="molecule type" value="Genomic_DNA"/>
</dbReference>
<organism evidence="2 3">
    <name type="scientific">Monosporascus cannonballus</name>
    <dbReference type="NCBI Taxonomy" id="155416"/>
    <lineage>
        <taxon>Eukaryota</taxon>
        <taxon>Fungi</taxon>
        <taxon>Dikarya</taxon>
        <taxon>Ascomycota</taxon>
        <taxon>Pezizomycotina</taxon>
        <taxon>Sordariomycetes</taxon>
        <taxon>Xylariomycetidae</taxon>
        <taxon>Xylariales</taxon>
        <taxon>Xylariales incertae sedis</taxon>
        <taxon>Monosporascus</taxon>
    </lineage>
</organism>
<name>A0ABY0HFQ2_9PEZI</name>
<evidence type="ECO:0000256" key="1">
    <source>
        <dbReference type="ARBA" id="ARBA00007865"/>
    </source>
</evidence>
<dbReference type="InterPro" id="IPR037175">
    <property type="entry name" value="KFase_sf"/>
</dbReference>